<keyword evidence="6" id="KW-1185">Reference proteome</keyword>
<protein>
    <submittedName>
        <fullName evidence="5">GFA family protein</fullName>
    </submittedName>
</protein>
<proteinExistence type="inferred from homology"/>
<comment type="similarity">
    <text evidence="1">Belongs to the Gfa family.</text>
</comment>
<evidence type="ECO:0000259" key="4">
    <source>
        <dbReference type="PROSITE" id="PS51891"/>
    </source>
</evidence>
<sequence>MLNGSCHCGNVRLEVPDRPASLILCNCSICRRYGALWAFYPREEVRLSGHPEHTVGYIWGERTIETFRCTGCGCVTHWESLAPKPGGKISVNIRNFDPHEIGDVRLRRFDGADAWAYLD</sequence>
<evidence type="ECO:0000256" key="1">
    <source>
        <dbReference type="ARBA" id="ARBA00005495"/>
    </source>
</evidence>
<dbReference type="Proteomes" id="UP001139353">
    <property type="component" value="Unassembled WGS sequence"/>
</dbReference>
<dbReference type="AlphaFoldDB" id="A0A9X1YQ36"/>
<reference evidence="5" key="1">
    <citation type="submission" date="2021-11" db="EMBL/GenBank/DDBJ databases">
        <title>BS-T2-15 a new species belonging to the Comamonadaceae family isolated from the soil of a French oak forest.</title>
        <authorList>
            <person name="Mieszkin S."/>
            <person name="Alain K."/>
        </authorList>
    </citation>
    <scope>NUCLEOTIDE SEQUENCE</scope>
    <source>
        <strain evidence="5">BS-T2-15</strain>
    </source>
</reference>
<dbReference type="GO" id="GO:0046872">
    <property type="term" value="F:metal ion binding"/>
    <property type="evidence" value="ECO:0007669"/>
    <property type="project" value="UniProtKB-KW"/>
</dbReference>
<evidence type="ECO:0000313" key="6">
    <source>
        <dbReference type="Proteomes" id="UP001139353"/>
    </source>
</evidence>
<keyword evidence="3" id="KW-0862">Zinc</keyword>
<dbReference type="RefSeq" id="WP_275685369.1">
    <property type="nucleotide sequence ID" value="NZ_JAJLJH010000013.1"/>
</dbReference>
<dbReference type="Pfam" id="PF04828">
    <property type="entry name" value="GFA"/>
    <property type="match status" value="1"/>
</dbReference>
<accession>A0A9X1YQ36</accession>
<name>A0A9X1YQ36_9BURK</name>
<evidence type="ECO:0000313" key="5">
    <source>
        <dbReference type="EMBL" id="MCK9689320.1"/>
    </source>
</evidence>
<dbReference type="InterPro" id="IPR006913">
    <property type="entry name" value="CENP-V/GFA"/>
</dbReference>
<organism evidence="5 6">
    <name type="scientific">Scleromatobacter humisilvae</name>
    <dbReference type="NCBI Taxonomy" id="2897159"/>
    <lineage>
        <taxon>Bacteria</taxon>
        <taxon>Pseudomonadati</taxon>
        <taxon>Pseudomonadota</taxon>
        <taxon>Betaproteobacteria</taxon>
        <taxon>Burkholderiales</taxon>
        <taxon>Sphaerotilaceae</taxon>
        <taxon>Scleromatobacter</taxon>
    </lineage>
</organism>
<evidence type="ECO:0000256" key="3">
    <source>
        <dbReference type="ARBA" id="ARBA00022833"/>
    </source>
</evidence>
<dbReference type="Gene3D" id="2.170.150.70">
    <property type="match status" value="1"/>
</dbReference>
<dbReference type="PANTHER" id="PTHR28620:SF1">
    <property type="entry name" value="CENP-V_GFA DOMAIN-CONTAINING PROTEIN"/>
    <property type="match status" value="1"/>
</dbReference>
<evidence type="ECO:0000256" key="2">
    <source>
        <dbReference type="ARBA" id="ARBA00022723"/>
    </source>
</evidence>
<dbReference type="PROSITE" id="PS51891">
    <property type="entry name" value="CENP_V_GFA"/>
    <property type="match status" value="1"/>
</dbReference>
<comment type="caution">
    <text evidence="5">The sequence shown here is derived from an EMBL/GenBank/DDBJ whole genome shotgun (WGS) entry which is preliminary data.</text>
</comment>
<dbReference type="EMBL" id="JAJLJH010000013">
    <property type="protein sequence ID" value="MCK9689320.1"/>
    <property type="molecule type" value="Genomic_DNA"/>
</dbReference>
<keyword evidence="2" id="KW-0479">Metal-binding</keyword>
<dbReference type="SUPFAM" id="SSF51316">
    <property type="entry name" value="Mss4-like"/>
    <property type="match status" value="1"/>
</dbReference>
<dbReference type="InterPro" id="IPR011057">
    <property type="entry name" value="Mss4-like_sf"/>
</dbReference>
<dbReference type="PANTHER" id="PTHR28620">
    <property type="entry name" value="CENTROMERE PROTEIN V"/>
    <property type="match status" value="1"/>
</dbReference>
<dbReference type="InterPro" id="IPR052355">
    <property type="entry name" value="CENP-V-like"/>
</dbReference>
<gene>
    <name evidence="5" type="ORF">LPC04_26685</name>
</gene>
<dbReference type="GO" id="GO:0016846">
    <property type="term" value="F:carbon-sulfur lyase activity"/>
    <property type="evidence" value="ECO:0007669"/>
    <property type="project" value="InterPro"/>
</dbReference>
<feature type="domain" description="CENP-V/GFA" evidence="4">
    <location>
        <begin position="2"/>
        <end position="116"/>
    </location>
</feature>